<reference evidence="1" key="1">
    <citation type="submission" date="2020-12" db="EMBL/GenBank/DDBJ databases">
        <title>Clostridium thailandense sp. nov., a novel acetogenic bacterium isolated from peat land soil in Thailand.</title>
        <authorList>
            <person name="Chaikitkaew S."/>
            <person name="Birkeland N.K."/>
        </authorList>
    </citation>
    <scope>NUCLEOTIDE SEQUENCE</scope>
    <source>
        <strain evidence="1">DSM 17425</strain>
    </source>
</reference>
<dbReference type="PROSITE" id="PS51257">
    <property type="entry name" value="PROKAR_LIPOPROTEIN"/>
    <property type="match status" value="1"/>
</dbReference>
<sequence length="159" mass="18517">MVRKISLILLFIIISVFVVACKKETTILAYPEKIIIYRNGTKQVLNQSNPSFNNIIMLTNKRFNNIYTETIDVDDKCIQNAKDDGIDIEFIYAQEQEFNVVAEGLKQFKYTRLFFPLSVKNDKKNDQYLMYYGNGKKYLNNPIVNLSPSEDLIKIIDKL</sequence>
<dbReference type="AlphaFoldDB" id="A0A934I2R8"/>
<dbReference type="RefSeq" id="WP_211144334.1">
    <property type="nucleotide sequence ID" value="NZ_JAEEGB010000037.1"/>
</dbReference>
<dbReference type="Proteomes" id="UP000622687">
    <property type="component" value="Unassembled WGS sequence"/>
</dbReference>
<proteinExistence type="predicted"/>
<keyword evidence="2" id="KW-1185">Reference proteome</keyword>
<evidence type="ECO:0008006" key="3">
    <source>
        <dbReference type="Google" id="ProtNLM"/>
    </source>
</evidence>
<name>A0A934I2R8_9CLOT</name>
<organism evidence="1 2">
    <name type="scientific">Clostridium aciditolerans</name>
    <dbReference type="NCBI Taxonomy" id="339861"/>
    <lineage>
        <taxon>Bacteria</taxon>
        <taxon>Bacillati</taxon>
        <taxon>Bacillota</taxon>
        <taxon>Clostridia</taxon>
        <taxon>Eubacteriales</taxon>
        <taxon>Clostridiaceae</taxon>
        <taxon>Clostridium</taxon>
    </lineage>
</organism>
<dbReference type="EMBL" id="JAEEGB010000037">
    <property type="protein sequence ID" value="MBI6874960.1"/>
    <property type="molecule type" value="Genomic_DNA"/>
</dbReference>
<protein>
    <recommendedName>
        <fullName evidence="3">Lipoprotein</fullName>
    </recommendedName>
</protein>
<gene>
    <name evidence="1" type="ORF">I6U51_20015</name>
</gene>
<evidence type="ECO:0000313" key="1">
    <source>
        <dbReference type="EMBL" id="MBI6874960.1"/>
    </source>
</evidence>
<accession>A0A934I2R8</accession>
<comment type="caution">
    <text evidence="1">The sequence shown here is derived from an EMBL/GenBank/DDBJ whole genome shotgun (WGS) entry which is preliminary data.</text>
</comment>
<evidence type="ECO:0000313" key="2">
    <source>
        <dbReference type="Proteomes" id="UP000622687"/>
    </source>
</evidence>